<dbReference type="InterPro" id="IPR024810">
    <property type="entry name" value="MAB21L/cGLR"/>
</dbReference>
<gene>
    <name evidence="4" type="ORF">DPMN_140432</name>
</gene>
<dbReference type="Pfam" id="PF03281">
    <property type="entry name" value="Mab-21"/>
    <property type="match status" value="1"/>
</dbReference>
<protein>
    <recommendedName>
        <fullName evidence="6">Mab-21-like nucleotidyltransferase domain-containing protein</fullName>
    </recommendedName>
</protein>
<evidence type="ECO:0000259" key="2">
    <source>
        <dbReference type="Pfam" id="PF03281"/>
    </source>
</evidence>
<dbReference type="Pfam" id="PF20266">
    <property type="entry name" value="Mab-21_C"/>
    <property type="match status" value="1"/>
</dbReference>
<evidence type="ECO:0000313" key="5">
    <source>
        <dbReference type="Proteomes" id="UP000828390"/>
    </source>
</evidence>
<reference evidence="4" key="1">
    <citation type="journal article" date="2019" name="bioRxiv">
        <title>The Genome of the Zebra Mussel, Dreissena polymorpha: A Resource for Invasive Species Research.</title>
        <authorList>
            <person name="McCartney M.A."/>
            <person name="Auch B."/>
            <person name="Kono T."/>
            <person name="Mallez S."/>
            <person name="Zhang Y."/>
            <person name="Obille A."/>
            <person name="Becker A."/>
            <person name="Abrahante J.E."/>
            <person name="Garbe J."/>
            <person name="Badalamenti J.P."/>
            <person name="Herman A."/>
            <person name="Mangelson H."/>
            <person name="Liachko I."/>
            <person name="Sullivan S."/>
            <person name="Sone E.D."/>
            <person name="Koren S."/>
            <person name="Silverstein K.A.T."/>
            <person name="Beckman K.B."/>
            <person name="Gohl D.M."/>
        </authorList>
    </citation>
    <scope>NUCLEOTIDE SEQUENCE</scope>
    <source>
        <strain evidence="4">Duluth1</strain>
        <tissue evidence="4">Whole animal</tissue>
    </source>
</reference>
<dbReference type="SMART" id="SM01265">
    <property type="entry name" value="Mab-21"/>
    <property type="match status" value="1"/>
</dbReference>
<comment type="caution">
    <text evidence="4">The sequence shown here is derived from an EMBL/GenBank/DDBJ whole genome shotgun (WGS) entry which is preliminary data.</text>
</comment>
<reference evidence="4" key="2">
    <citation type="submission" date="2020-11" db="EMBL/GenBank/DDBJ databases">
        <authorList>
            <person name="McCartney M.A."/>
            <person name="Auch B."/>
            <person name="Kono T."/>
            <person name="Mallez S."/>
            <person name="Becker A."/>
            <person name="Gohl D.M."/>
            <person name="Silverstein K.A.T."/>
            <person name="Koren S."/>
            <person name="Bechman K.B."/>
            <person name="Herman A."/>
            <person name="Abrahante J.E."/>
            <person name="Garbe J."/>
        </authorList>
    </citation>
    <scope>NUCLEOTIDE SEQUENCE</scope>
    <source>
        <strain evidence="4">Duluth1</strain>
        <tissue evidence="4">Whole animal</tissue>
    </source>
</reference>
<dbReference type="PANTHER" id="PTHR10656">
    <property type="entry name" value="CELL FATE DETERMINING PROTEIN MAB21-RELATED"/>
    <property type="match status" value="1"/>
</dbReference>
<proteinExistence type="inferred from homology"/>
<dbReference type="EMBL" id="JAIWYP010000006">
    <property type="protein sequence ID" value="KAH3812011.1"/>
    <property type="molecule type" value="Genomic_DNA"/>
</dbReference>
<feature type="domain" description="Mab-21-like HhH/H2TH-like" evidence="3">
    <location>
        <begin position="266"/>
        <end position="343"/>
    </location>
</feature>
<sequence length="771" mass="87806">MNKEKRDYLEVVSKHLFVVLDIAGASEYVRSIRQHCALVTDVITGISNILESNDVAVYTFGSTSEGTTTPGMNSDRDTMICIQTFPVFENKDDISFDALLQKYDNGEDDFSYLLMLTDDLTPVGFCKLEFFPAGEAHLENPNVVLNLDIDLNGRNVISNSCLVEAMTQDERNGPAATTFKRPGFTDLDYIPSFHCTKWPSAAEEFLTRKRKYGFPSTNMAGDFGAFGIFFVPSGHSESSEKHLQWRLSFSLQERKIMLNLNPTQFKCYILLKMMKEDFVKPVVQGKSLTSYQCKTSIFWSIEKTHPSIWTERNIVACFVKCVHLLKIWIRNGFVPNFFMPPVSIWKGNREVRSMVTAVLDKVLNEPIKYLMELKCDRVGSLLRDAVKPCVLECEGYDNGVDDKRNYFNEAKRDLHLAVHRQHYLFIGETADMAMKILQHTRKDDTLDRCIHSHGRLTESLQDSEKISILTAQSLNTTKLATGYLLPFMYTSYGSQLASKAVLESNVELQDQALDYFRAGQRSEKLSGTVKLATALYAFGKYEECLHILKELEASVGTDLITIGMCGRKESDFTHTILVNEELVNKIIDKKMSSSDVLLNNACTCVVFLPSELPIIPKDLQYEMFRSYFAESDIDPGVDYWFDCVAVDSKVLLYYMLYLVHKKLGNNREKNVAMLFLNALIDDDFNLCHFDTGYNLVGCILRDMGHLGAALSSFWNAWVKRPDHNAAKWHAVITCFMYYRLMADETFTLNQELFDLDNNDDNTCVKNPLNES</sequence>
<dbReference type="InterPro" id="IPR046906">
    <property type="entry name" value="Mab-21_HhH/H2TH-like"/>
</dbReference>
<keyword evidence="5" id="KW-1185">Reference proteome</keyword>
<evidence type="ECO:0000259" key="3">
    <source>
        <dbReference type="Pfam" id="PF20266"/>
    </source>
</evidence>
<evidence type="ECO:0000256" key="1">
    <source>
        <dbReference type="ARBA" id="ARBA00008307"/>
    </source>
</evidence>
<dbReference type="Proteomes" id="UP000828390">
    <property type="component" value="Unassembled WGS sequence"/>
</dbReference>
<dbReference type="Gene3D" id="1.10.1410.40">
    <property type="match status" value="1"/>
</dbReference>
<dbReference type="InterPro" id="IPR046903">
    <property type="entry name" value="Mab-21-like_nuc_Trfase"/>
</dbReference>
<dbReference type="PANTHER" id="PTHR10656:SF69">
    <property type="entry name" value="MAB-21-LIKE HHH_H2TH-LIKE DOMAIN-CONTAINING PROTEIN"/>
    <property type="match status" value="1"/>
</dbReference>
<name>A0A9D4G7M1_DREPO</name>
<dbReference type="OrthoDB" id="6148658at2759"/>
<accession>A0A9D4G7M1</accession>
<organism evidence="4 5">
    <name type="scientific">Dreissena polymorpha</name>
    <name type="common">Zebra mussel</name>
    <name type="synonym">Mytilus polymorpha</name>
    <dbReference type="NCBI Taxonomy" id="45954"/>
    <lineage>
        <taxon>Eukaryota</taxon>
        <taxon>Metazoa</taxon>
        <taxon>Spiralia</taxon>
        <taxon>Lophotrochozoa</taxon>
        <taxon>Mollusca</taxon>
        <taxon>Bivalvia</taxon>
        <taxon>Autobranchia</taxon>
        <taxon>Heteroconchia</taxon>
        <taxon>Euheterodonta</taxon>
        <taxon>Imparidentia</taxon>
        <taxon>Neoheterodontei</taxon>
        <taxon>Myida</taxon>
        <taxon>Dreissenoidea</taxon>
        <taxon>Dreissenidae</taxon>
        <taxon>Dreissena</taxon>
    </lineage>
</organism>
<evidence type="ECO:0000313" key="4">
    <source>
        <dbReference type="EMBL" id="KAH3812011.1"/>
    </source>
</evidence>
<comment type="similarity">
    <text evidence="1">Belongs to the mab-21 family.</text>
</comment>
<evidence type="ECO:0008006" key="6">
    <source>
        <dbReference type="Google" id="ProtNLM"/>
    </source>
</evidence>
<dbReference type="AlphaFoldDB" id="A0A9D4G7M1"/>
<feature type="domain" description="Mab-21-like nucleotidyltransferase" evidence="2">
    <location>
        <begin position="185"/>
        <end position="258"/>
    </location>
</feature>